<proteinExistence type="inferred from homology"/>
<name>A0A5B8U656_9ACTN</name>
<dbReference type="OrthoDB" id="9800627at2"/>
<evidence type="ECO:0000256" key="2">
    <source>
        <dbReference type="ARBA" id="ARBA00004141"/>
    </source>
</evidence>
<dbReference type="RefSeq" id="WP_146920031.1">
    <property type="nucleotide sequence ID" value="NZ_CP042430.1"/>
</dbReference>
<feature type="domain" description="FHA" evidence="9">
    <location>
        <begin position="47"/>
        <end position="96"/>
    </location>
</feature>
<evidence type="ECO:0000256" key="5">
    <source>
        <dbReference type="ARBA" id="ARBA00022692"/>
    </source>
</evidence>
<evidence type="ECO:0000256" key="6">
    <source>
        <dbReference type="ARBA" id="ARBA00022989"/>
    </source>
</evidence>
<accession>A0A5B8U656</accession>
<dbReference type="InterPro" id="IPR008984">
    <property type="entry name" value="SMAD_FHA_dom_sf"/>
</dbReference>
<feature type="transmembrane region" description="Helical" evidence="8">
    <location>
        <begin position="481"/>
        <end position="506"/>
    </location>
</feature>
<evidence type="ECO:0000256" key="8">
    <source>
        <dbReference type="SAM" id="Phobius"/>
    </source>
</evidence>
<dbReference type="Gene3D" id="2.60.200.20">
    <property type="match status" value="1"/>
</dbReference>
<dbReference type="PANTHER" id="PTHR23308">
    <property type="entry name" value="NUCLEAR INHIBITOR OF PROTEIN PHOSPHATASE-1"/>
    <property type="match status" value="1"/>
</dbReference>
<evidence type="ECO:0000259" key="9">
    <source>
        <dbReference type="PROSITE" id="PS50006"/>
    </source>
</evidence>
<dbReference type="EMBL" id="CP042430">
    <property type="protein sequence ID" value="QEC48467.1"/>
    <property type="molecule type" value="Genomic_DNA"/>
</dbReference>
<evidence type="ECO:0000256" key="7">
    <source>
        <dbReference type="ARBA" id="ARBA00023136"/>
    </source>
</evidence>
<keyword evidence="6 8" id="KW-1133">Transmembrane helix</keyword>
<comment type="similarity">
    <text evidence="3">Belongs to the peptidase M50B family.</text>
</comment>
<feature type="transmembrane region" description="Helical" evidence="8">
    <location>
        <begin position="518"/>
        <end position="539"/>
    </location>
</feature>
<dbReference type="InterPro" id="IPR050923">
    <property type="entry name" value="Cell_Proc_Reg/RNA_Proc"/>
</dbReference>
<dbReference type="InterPro" id="IPR000253">
    <property type="entry name" value="FHA_dom"/>
</dbReference>
<dbReference type="InterPro" id="IPR008915">
    <property type="entry name" value="Peptidase_M50"/>
</dbReference>
<keyword evidence="4" id="KW-0597">Phosphoprotein</keyword>
<dbReference type="SMART" id="SM00240">
    <property type="entry name" value="FHA"/>
    <property type="match status" value="1"/>
</dbReference>
<evidence type="ECO:0000256" key="3">
    <source>
        <dbReference type="ARBA" id="ARBA00007931"/>
    </source>
</evidence>
<sequence>MLCPSCHCQVSRGAGQCGACGRPLGTRAPALELVLADGARVALSGGLTIGRTPANTVQLADPSVSRTHARIVAANGGFTLEDAGSSHGTWLDGRRLEGGADLRAGARIRLGDAELAVEAPSDEAAAGRTIVVPLGSSVAVSAAGAVQGVAAAVPSALRPKARAGWALKRLEAGEGERRFVLRDLEGGGFVRMSAGDAGLFELLDGSRTLRELIAEAEQREGAAGPSRLARLLADLGDRGLLEGVDSGAAPEAEPRFLARLVRPRTHAFAGAGAWFARLYRGGGWLLFTAVARVLLAAIVVAGIGVFAYLIAKRYGTPFVVARKIGLGGLVFVLGRFAVVVVHEAAHALTMASFGRRIERAGIKLILLFPYAFVDTSQAWFEPRRRRIAVSAAGPVSDFTLGGIFAVVCLLLGAGTLRDIFFQLALAAYVGAFFNLNPFLDRDGYQILVDVLREPGLRRRSKEQFQRLLSGGPRRETDSPALARYAAAGVVWSVVAVGFAVVFTLRYRPVLDAVTSTALVWTALGCLWLMLFIPVVWSLARPLWHRSERLPSEVRRVKL</sequence>
<evidence type="ECO:0000313" key="10">
    <source>
        <dbReference type="EMBL" id="QEC48467.1"/>
    </source>
</evidence>
<dbReference type="GO" id="GO:0016020">
    <property type="term" value="C:membrane"/>
    <property type="evidence" value="ECO:0007669"/>
    <property type="project" value="UniProtKB-SubCell"/>
</dbReference>
<organism evidence="10 11">
    <name type="scientific">Baekduia soli</name>
    <dbReference type="NCBI Taxonomy" id="496014"/>
    <lineage>
        <taxon>Bacteria</taxon>
        <taxon>Bacillati</taxon>
        <taxon>Actinomycetota</taxon>
        <taxon>Thermoleophilia</taxon>
        <taxon>Solirubrobacterales</taxon>
        <taxon>Baekduiaceae</taxon>
        <taxon>Baekduia</taxon>
    </lineage>
</organism>
<evidence type="ECO:0000313" key="11">
    <source>
        <dbReference type="Proteomes" id="UP000321805"/>
    </source>
</evidence>
<dbReference type="Pfam" id="PF02163">
    <property type="entry name" value="Peptidase_M50"/>
    <property type="match status" value="1"/>
</dbReference>
<keyword evidence="7 8" id="KW-0472">Membrane</keyword>
<feature type="transmembrane region" description="Helical" evidence="8">
    <location>
        <begin position="361"/>
        <end position="380"/>
    </location>
</feature>
<dbReference type="SUPFAM" id="SSF49879">
    <property type="entry name" value="SMAD/FHA domain"/>
    <property type="match status" value="1"/>
</dbReference>
<dbReference type="AlphaFoldDB" id="A0A5B8U656"/>
<feature type="transmembrane region" description="Helical" evidence="8">
    <location>
        <begin position="387"/>
        <end position="413"/>
    </location>
</feature>
<evidence type="ECO:0000256" key="4">
    <source>
        <dbReference type="ARBA" id="ARBA00022553"/>
    </source>
</evidence>
<evidence type="ECO:0000256" key="1">
    <source>
        <dbReference type="ARBA" id="ARBA00001947"/>
    </source>
</evidence>
<comment type="subcellular location">
    <subcellularLocation>
        <location evidence="2">Membrane</location>
        <topology evidence="2">Multi-pass membrane protein</topology>
    </subcellularLocation>
</comment>
<feature type="transmembrane region" description="Helical" evidence="8">
    <location>
        <begin position="323"/>
        <end position="341"/>
    </location>
</feature>
<feature type="transmembrane region" description="Helical" evidence="8">
    <location>
        <begin position="419"/>
        <end position="439"/>
    </location>
</feature>
<keyword evidence="5 8" id="KW-0812">Transmembrane</keyword>
<reference evidence="10 11" key="1">
    <citation type="journal article" date="2018" name="J. Microbiol.">
        <title>Baekduia soli gen. nov., sp. nov., a novel bacterium isolated from the soil of Baekdu Mountain and proposal of a novel family name, Baekduiaceae fam. nov.</title>
        <authorList>
            <person name="An D.S."/>
            <person name="Siddiqi M.Z."/>
            <person name="Kim K.H."/>
            <person name="Yu H.S."/>
            <person name="Im W.T."/>
        </authorList>
    </citation>
    <scope>NUCLEOTIDE SEQUENCE [LARGE SCALE GENOMIC DNA]</scope>
    <source>
        <strain evidence="10 11">BR7-21</strain>
    </source>
</reference>
<protein>
    <submittedName>
        <fullName evidence="10">FHA domain-containing protein</fullName>
    </submittedName>
</protein>
<comment type="cofactor">
    <cofactor evidence="1">
        <name>Zn(2+)</name>
        <dbReference type="ChEBI" id="CHEBI:29105"/>
    </cofactor>
</comment>
<dbReference type="KEGG" id="bsol:FSW04_13415"/>
<dbReference type="GO" id="GO:0006508">
    <property type="term" value="P:proteolysis"/>
    <property type="evidence" value="ECO:0007669"/>
    <property type="project" value="InterPro"/>
</dbReference>
<dbReference type="CDD" id="cd00060">
    <property type="entry name" value="FHA"/>
    <property type="match status" value="1"/>
</dbReference>
<keyword evidence="11" id="KW-1185">Reference proteome</keyword>
<feature type="transmembrane region" description="Helical" evidence="8">
    <location>
        <begin position="284"/>
        <end position="311"/>
    </location>
</feature>
<dbReference type="Proteomes" id="UP000321805">
    <property type="component" value="Chromosome"/>
</dbReference>
<gene>
    <name evidence="10" type="ORF">FSW04_13415</name>
</gene>
<dbReference type="PROSITE" id="PS50006">
    <property type="entry name" value="FHA_DOMAIN"/>
    <property type="match status" value="1"/>
</dbReference>
<dbReference type="Pfam" id="PF00498">
    <property type="entry name" value="FHA"/>
    <property type="match status" value="1"/>
</dbReference>